<evidence type="ECO:0000256" key="8">
    <source>
        <dbReference type="ARBA" id="ARBA00029496"/>
    </source>
</evidence>
<dbReference type="GO" id="GO:0006281">
    <property type="term" value="P:DNA repair"/>
    <property type="evidence" value="ECO:0007669"/>
    <property type="project" value="UniProtKB-UniRule"/>
</dbReference>
<organism evidence="11 12">
    <name type="scientific">Exophiala bonariae</name>
    <dbReference type="NCBI Taxonomy" id="1690606"/>
    <lineage>
        <taxon>Eukaryota</taxon>
        <taxon>Fungi</taxon>
        <taxon>Dikarya</taxon>
        <taxon>Ascomycota</taxon>
        <taxon>Pezizomycotina</taxon>
        <taxon>Eurotiomycetes</taxon>
        <taxon>Chaetothyriomycetidae</taxon>
        <taxon>Chaetothyriales</taxon>
        <taxon>Herpotrichiellaceae</taxon>
        <taxon>Exophiala</taxon>
    </lineage>
</organism>
<dbReference type="GO" id="GO:0006260">
    <property type="term" value="P:DNA replication"/>
    <property type="evidence" value="ECO:0007669"/>
    <property type="project" value="InterPro"/>
</dbReference>
<evidence type="ECO:0000313" key="11">
    <source>
        <dbReference type="EMBL" id="KAK5053995.1"/>
    </source>
</evidence>
<feature type="region of interest" description="Disordered" evidence="10">
    <location>
        <begin position="1"/>
        <end position="103"/>
    </location>
</feature>
<feature type="compositionally biased region" description="Basic and acidic residues" evidence="10">
    <location>
        <begin position="671"/>
        <end position="688"/>
    </location>
</feature>
<evidence type="ECO:0000256" key="1">
    <source>
        <dbReference type="ARBA" id="ARBA00004123"/>
    </source>
</evidence>
<dbReference type="GO" id="GO:0033557">
    <property type="term" value="C:Slx1-Slx4 complex"/>
    <property type="evidence" value="ECO:0007669"/>
    <property type="project" value="UniProtKB-UniRule"/>
</dbReference>
<feature type="compositionally biased region" description="Low complexity" evidence="10">
    <location>
        <begin position="822"/>
        <end position="846"/>
    </location>
</feature>
<evidence type="ECO:0000256" key="5">
    <source>
        <dbReference type="ARBA" id="ARBA00023172"/>
    </source>
</evidence>
<evidence type="ECO:0000256" key="3">
    <source>
        <dbReference type="ARBA" id="ARBA00022553"/>
    </source>
</evidence>
<feature type="compositionally biased region" description="Polar residues" evidence="10">
    <location>
        <begin position="94"/>
        <end position="103"/>
    </location>
</feature>
<dbReference type="Proteomes" id="UP001358417">
    <property type="component" value="Unassembled WGS sequence"/>
</dbReference>
<feature type="region of interest" description="Disordered" evidence="10">
    <location>
        <begin position="259"/>
        <end position="278"/>
    </location>
</feature>
<keyword evidence="5 9" id="KW-0233">DNA recombination</keyword>
<feature type="compositionally biased region" description="Low complexity" evidence="10">
    <location>
        <begin position="15"/>
        <end position="33"/>
    </location>
</feature>
<comment type="subcellular location">
    <subcellularLocation>
        <location evidence="1 9">Nucleus</location>
    </subcellularLocation>
</comment>
<evidence type="ECO:0000256" key="4">
    <source>
        <dbReference type="ARBA" id="ARBA00022763"/>
    </source>
</evidence>
<dbReference type="GO" id="GO:0006310">
    <property type="term" value="P:DNA recombination"/>
    <property type="evidence" value="ECO:0007669"/>
    <property type="project" value="UniProtKB-UniRule"/>
</dbReference>
<name>A0AAV9NBU0_9EURO</name>
<dbReference type="InterPro" id="IPR018574">
    <property type="entry name" value="Structure-sp_endonuc_su_Slx4"/>
</dbReference>
<dbReference type="HAMAP" id="MF_03110">
    <property type="entry name" value="Endonuc_su_Slx4"/>
    <property type="match status" value="1"/>
</dbReference>
<evidence type="ECO:0000256" key="6">
    <source>
        <dbReference type="ARBA" id="ARBA00023204"/>
    </source>
</evidence>
<comment type="PTM">
    <text evidence="9">Phosphorylated in response to DNA damage.</text>
</comment>
<sequence length="915" mass="99166">MATISLLSSSPPRPFAHSPTPAASSPSLPSPSAFLRDASAGPLRFKAADKTRDRFSNGFTSARSMLQPKMGAENVSLGSPGRTRFKQLDKKSSIDPSLTTQTSTSVCCGLFPQPSPSKHFVDRDSIDVETGKTTQPSEKRVNIDPQTISTAQLSTILSDEPDVHSSSRSQQMAKVIPRKSDWTPVKPTIEELEGAQNRSITFSENLLQSFAFQGCARDGKSEGDVVTGVSTKRRRIELVQTTNPQSTISLPIVKIGAPSKPEKAATKKRNKSPAKKPLTITGLATTNYGEEYLNQGKVSPMVQFLTSTQVGATEGDPPNEGTTKRATKPKAGSKKNRVSKKIPPKSRLVSPTSAMKSLIDQDTIFGSASQLAREESPTLIRDTIEATKQSELILSSDSISPQKSQALSIGTISPQIRKGTSRFVKRRNLWGAAGRDEDNALLHVDTIDLSDSPAIRFAFAGKDALLLPAHAVGENDASLYSGGLQTCQTPLASKGTLLVDIDDFATPAPKSMKPPNALQVRAYHTSVSLEAPRKSPSHPPATAEEPATKKVTKAKAKSVPAKPSYAGFSDHDLQRQISAYGFKPVKKREKMVELLDMCWEDKYGTQKEEEQNLNVDGDQDIAALTHADFLGKVHDIAARPVPKVKKPRAKRKSESEKATTPKEPKKRKKAEPKAKGEPKVKAVKEKTPKKPSATAAKAKAKRKASELSEEYVLDIDDINEPATAATIAQVSEPPTEITAKKSRVVKASKRSKLLKTPTRTIRHEILSSQASEAFQEAQIPEHIDFILAPNEKPNQPVSPAQTPPLPDIQSQIRAAITFKPHSSSPSTNTITTSKSPKSKNKASSSSGIVPTWHEKILMYDPIVLEDLTAWLNTTGFQAINEDREVSALDVRDWCEANGVCCYGLGGGWRGTNTKK</sequence>
<feature type="compositionally biased region" description="Basic residues" evidence="10">
    <location>
        <begin position="642"/>
        <end position="651"/>
    </location>
</feature>
<keyword evidence="6 9" id="KW-0234">DNA repair</keyword>
<comment type="caution">
    <text evidence="11">The sequence shown here is derived from an EMBL/GenBank/DDBJ whole genome shotgun (WGS) entry which is preliminary data.</text>
</comment>
<feature type="region of interest" description="Disordered" evidence="10">
    <location>
        <begin position="310"/>
        <end position="351"/>
    </location>
</feature>
<keyword evidence="3 9" id="KW-0597">Phosphoprotein</keyword>
<keyword evidence="12" id="KW-1185">Reference proteome</keyword>
<dbReference type="InterPro" id="IPR027784">
    <property type="entry name" value="Slx4_ascomycetes"/>
</dbReference>
<evidence type="ECO:0000256" key="10">
    <source>
        <dbReference type="SAM" id="MobiDB-lite"/>
    </source>
</evidence>
<feature type="region of interest" description="Disordered" evidence="10">
    <location>
        <begin position="528"/>
        <end position="563"/>
    </location>
</feature>
<dbReference type="EMBL" id="JAVRRD010000011">
    <property type="protein sequence ID" value="KAK5053995.1"/>
    <property type="molecule type" value="Genomic_DNA"/>
</dbReference>
<feature type="region of interest" description="Disordered" evidence="10">
    <location>
        <begin position="638"/>
        <end position="706"/>
    </location>
</feature>
<gene>
    <name evidence="9" type="primary">SLX4</name>
    <name evidence="11" type="ORF">LTR84_001957</name>
</gene>
<dbReference type="AlphaFoldDB" id="A0AAV9NBU0"/>
<evidence type="ECO:0000256" key="7">
    <source>
        <dbReference type="ARBA" id="ARBA00023242"/>
    </source>
</evidence>
<keyword evidence="7 9" id="KW-0539">Nucleus</keyword>
<evidence type="ECO:0000313" key="12">
    <source>
        <dbReference type="Proteomes" id="UP001358417"/>
    </source>
</evidence>
<feature type="compositionally biased region" description="Basic and acidic residues" evidence="10">
    <location>
        <begin position="652"/>
        <end position="663"/>
    </location>
</feature>
<dbReference type="Pfam" id="PF09494">
    <property type="entry name" value="Slx4"/>
    <property type="match status" value="1"/>
</dbReference>
<accession>A0AAV9NBU0</accession>
<comment type="subunit">
    <text evidence="9">Forms a heterodimer with SLX1.</text>
</comment>
<feature type="compositionally biased region" description="Basic residues" evidence="10">
    <location>
        <begin position="325"/>
        <end position="344"/>
    </location>
</feature>
<proteinExistence type="inferred from homology"/>
<comment type="function">
    <text evidence="9">Regulatory subunit of the SLX1-SLX4 structure-specific endonuclease that resolves DNA secondary structures generated during DNA repair and recombination. Has endonuclease activity towards branched DNA substrates, introducing single-strand cuts in duplex DNA close to junctions with ss-DNA.</text>
</comment>
<feature type="compositionally biased region" description="Basic and acidic residues" evidence="10">
    <location>
        <begin position="46"/>
        <end position="55"/>
    </location>
</feature>
<dbReference type="GO" id="GO:0017108">
    <property type="term" value="F:5'-flap endonuclease activity"/>
    <property type="evidence" value="ECO:0007669"/>
    <property type="project" value="InterPro"/>
</dbReference>
<reference evidence="11 12" key="1">
    <citation type="submission" date="2023-08" db="EMBL/GenBank/DDBJ databases">
        <title>Black Yeasts Isolated from many extreme environments.</title>
        <authorList>
            <person name="Coleine C."/>
            <person name="Stajich J.E."/>
            <person name="Selbmann L."/>
        </authorList>
    </citation>
    <scope>NUCLEOTIDE SEQUENCE [LARGE SCALE GENOMIC DNA]</scope>
    <source>
        <strain evidence="11 12">CCFEE 5792</strain>
    </source>
</reference>
<feature type="compositionally biased region" description="Polar residues" evidence="10">
    <location>
        <begin position="1"/>
        <end position="10"/>
    </location>
</feature>
<evidence type="ECO:0000256" key="9">
    <source>
        <dbReference type="HAMAP-Rule" id="MF_03110"/>
    </source>
</evidence>
<comment type="similarity">
    <text evidence="2 9">Belongs to the SLX4 family.</text>
</comment>
<protein>
    <recommendedName>
        <fullName evidence="8 9">Structure-specific endonuclease subunit SLX4</fullName>
    </recommendedName>
</protein>
<keyword evidence="4 9" id="KW-0227">DNA damage</keyword>
<evidence type="ECO:0000256" key="2">
    <source>
        <dbReference type="ARBA" id="ARBA00006661"/>
    </source>
</evidence>
<feature type="region of interest" description="Disordered" evidence="10">
    <location>
        <begin position="818"/>
        <end position="846"/>
    </location>
</feature>